<evidence type="ECO:0000256" key="1">
    <source>
        <dbReference type="PROSITE-ProRule" id="PRU00169"/>
    </source>
</evidence>
<dbReference type="Gene3D" id="3.40.50.2300">
    <property type="match status" value="1"/>
</dbReference>
<dbReference type="InterPro" id="IPR011006">
    <property type="entry name" value="CheY-like_superfamily"/>
</dbReference>
<dbReference type="SUPFAM" id="SSF52172">
    <property type="entry name" value="CheY-like"/>
    <property type="match status" value="1"/>
</dbReference>
<evidence type="ECO:0000259" key="2">
    <source>
        <dbReference type="PROSITE" id="PS50110"/>
    </source>
</evidence>
<proteinExistence type="predicted"/>
<evidence type="ECO:0000313" key="3">
    <source>
        <dbReference type="EMBL" id="MBI1621416.1"/>
    </source>
</evidence>
<comment type="caution">
    <text evidence="3">The sequence shown here is derived from an EMBL/GenBank/DDBJ whole genome shotgun (WGS) entry which is preliminary data.</text>
</comment>
<name>A0ABS0SFD2_9HYPH</name>
<protein>
    <submittedName>
        <fullName evidence="3">Response regulator</fullName>
    </submittedName>
</protein>
<dbReference type="EMBL" id="JADGMQ010000008">
    <property type="protein sequence ID" value="MBI1621416.1"/>
    <property type="molecule type" value="Genomic_DNA"/>
</dbReference>
<feature type="modified residue" description="4-aspartylphosphate" evidence="1">
    <location>
        <position position="57"/>
    </location>
</feature>
<dbReference type="Proteomes" id="UP000601789">
    <property type="component" value="Unassembled WGS sequence"/>
</dbReference>
<gene>
    <name evidence="3" type="ORF">IOD40_12175</name>
</gene>
<reference evidence="3 4" key="1">
    <citation type="submission" date="2020-10" db="EMBL/GenBank/DDBJ databases">
        <title>Aquamicrobium zhengzhouensis sp. nov., a exopolysaccharide producing bacterium isolated from farmland soil.</title>
        <authorList>
            <person name="Wang X."/>
        </authorList>
    </citation>
    <scope>NUCLEOTIDE SEQUENCE [LARGE SCALE GENOMIC DNA]</scope>
    <source>
        <strain evidence="4">cd-1</strain>
    </source>
</reference>
<dbReference type="PROSITE" id="PS50110">
    <property type="entry name" value="RESPONSE_REGULATORY"/>
    <property type="match status" value="1"/>
</dbReference>
<keyword evidence="1" id="KW-0597">Phosphoprotein</keyword>
<accession>A0ABS0SFD2</accession>
<sequence>MNNSLDGLRILVLEDEMLIAMDVEDMCRQSGAEHVTIARSFDQATERQMDYDAAVIDVMIEGRPTFDFAHLLRQNGIPFVFATGHADDRQMFADFPGVPVVAKPYSGNAVVTALKTVLEPDGALTPRSSP</sequence>
<evidence type="ECO:0000313" key="4">
    <source>
        <dbReference type="Proteomes" id="UP000601789"/>
    </source>
</evidence>
<dbReference type="SMART" id="SM00448">
    <property type="entry name" value="REC"/>
    <property type="match status" value="1"/>
</dbReference>
<organism evidence="3 4">
    <name type="scientific">Aquamicrobium zhengzhouense</name>
    <dbReference type="NCBI Taxonomy" id="2781738"/>
    <lineage>
        <taxon>Bacteria</taxon>
        <taxon>Pseudomonadati</taxon>
        <taxon>Pseudomonadota</taxon>
        <taxon>Alphaproteobacteria</taxon>
        <taxon>Hyphomicrobiales</taxon>
        <taxon>Phyllobacteriaceae</taxon>
        <taxon>Aquamicrobium</taxon>
    </lineage>
</organism>
<feature type="domain" description="Response regulatory" evidence="2">
    <location>
        <begin position="9"/>
        <end position="118"/>
    </location>
</feature>
<keyword evidence="4" id="KW-1185">Reference proteome</keyword>
<dbReference type="InterPro" id="IPR001789">
    <property type="entry name" value="Sig_transdc_resp-reg_receiver"/>
</dbReference>